<dbReference type="GO" id="GO:0008233">
    <property type="term" value="F:peptidase activity"/>
    <property type="evidence" value="ECO:0007669"/>
    <property type="project" value="UniProtKB-KW"/>
</dbReference>
<organism evidence="4 5">
    <name type="scientific">Nitrospira japonica</name>
    <dbReference type="NCBI Taxonomy" id="1325564"/>
    <lineage>
        <taxon>Bacteria</taxon>
        <taxon>Pseudomonadati</taxon>
        <taxon>Nitrospirota</taxon>
        <taxon>Nitrospiria</taxon>
        <taxon>Nitrospirales</taxon>
        <taxon>Nitrospiraceae</taxon>
        <taxon>Nitrospira</taxon>
    </lineage>
</organism>
<evidence type="ECO:0000256" key="3">
    <source>
        <dbReference type="ARBA" id="ARBA00022801"/>
    </source>
</evidence>
<keyword evidence="1" id="KW-0963">Cytoplasm</keyword>
<dbReference type="InterPro" id="IPR001353">
    <property type="entry name" value="Proteasome_sua/b"/>
</dbReference>
<evidence type="ECO:0000256" key="2">
    <source>
        <dbReference type="ARBA" id="ARBA00022670"/>
    </source>
</evidence>
<keyword evidence="2" id="KW-0645">Protease</keyword>
<dbReference type="PANTHER" id="PTHR32194">
    <property type="entry name" value="METALLOPROTEASE TLDD"/>
    <property type="match status" value="1"/>
</dbReference>
<dbReference type="GO" id="GO:0051603">
    <property type="term" value="P:proteolysis involved in protein catabolic process"/>
    <property type="evidence" value="ECO:0007669"/>
    <property type="project" value="InterPro"/>
</dbReference>
<keyword evidence="4" id="KW-0647">Proteasome</keyword>
<dbReference type="PANTHER" id="PTHR32194:SF0">
    <property type="entry name" value="ATP-DEPENDENT PROTEASE SUBUNIT HSLV"/>
    <property type="match status" value="1"/>
</dbReference>
<accession>A0A1W1I596</accession>
<dbReference type="InterPro" id="IPR029055">
    <property type="entry name" value="Ntn_hydrolases_N"/>
</dbReference>
<dbReference type="SUPFAM" id="SSF56235">
    <property type="entry name" value="N-terminal nucleophile aminohydrolases (Ntn hydrolases)"/>
    <property type="match status" value="1"/>
</dbReference>
<dbReference type="Proteomes" id="UP000192042">
    <property type="component" value="Chromosome I"/>
</dbReference>
<name>A0A1W1I596_9BACT</name>
<dbReference type="Gene3D" id="3.60.20.10">
    <property type="entry name" value="Glutamine Phosphoribosylpyrophosphate, subunit 1, domain 1"/>
    <property type="match status" value="1"/>
</dbReference>
<dbReference type="GO" id="GO:0005839">
    <property type="term" value="C:proteasome core complex"/>
    <property type="evidence" value="ECO:0007669"/>
    <property type="project" value="InterPro"/>
</dbReference>
<dbReference type="GO" id="GO:0005737">
    <property type="term" value="C:cytoplasm"/>
    <property type="evidence" value="ECO:0007669"/>
    <property type="project" value="TreeGrafter"/>
</dbReference>
<gene>
    <name evidence="4" type="ORF">NSJP_1983</name>
</gene>
<proteinExistence type="predicted"/>
<evidence type="ECO:0000256" key="1">
    <source>
        <dbReference type="ARBA" id="ARBA00022490"/>
    </source>
</evidence>
<dbReference type="Pfam" id="PF00227">
    <property type="entry name" value="Proteasome"/>
    <property type="match status" value="1"/>
</dbReference>
<dbReference type="OrthoDB" id="9794899at2"/>
<sequence>MGMQGDLFQLLKEQGYQFGLPAAAAADVDIPTATTILAFRYRDGVLVAGDRRATAGNMVMYDRTDKVLEIDRYSVMAIAGVPATAYEMARVLEHSFKYYRRTQLQELSFEGKLRALSKLLKENVPAALAGTGAVAPIFAGYDAEQGMAKTYFYDILGAEFEGVEYAVSGSGSPTLRGILHYLNTWGEQPLTGMAEEQAAIQALRLLTCAAEFDSATGGVNREANLYPVIKLITQDGIRTVSDTDLKQSFEANVIRRA</sequence>
<reference evidence="4 5" key="1">
    <citation type="submission" date="2017-03" db="EMBL/GenBank/DDBJ databases">
        <authorList>
            <person name="Afonso C.L."/>
            <person name="Miller P.J."/>
            <person name="Scott M.A."/>
            <person name="Spackman E."/>
            <person name="Goraichik I."/>
            <person name="Dimitrov K.M."/>
            <person name="Suarez D.L."/>
            <person name="Swayne D.E."/>
        </authorList>
    </citation>
    <scope>NUCLEOTIDE SEQUENCE [LARGE SCALE GENOMIC DNA]</scope>
    <source>
        <strain evidence="4">Genome sequencing of Nitrospira japonica strain NJ11</strain>
    </source>
</reference>
<keyword evidence="5" id="KW-1185">Reference proteome</keyword>
<dbReference type="STRING" id="1325564.NSJP_1983"/>
<dbReference type="AlphaFoldDB" id="A0A1W1I596"/>
<keyword evidence="3 4" id="KW-0378">Hydrolase</keyword>
<evidence type="ECO:0000313" key="5">
    <source>
        <dbReference type="Proteomes" id="UP000192042"/>
    </source>
</evidence>
<evidence type="ECO:0000313" key="4">
    <source>
        <dbReference type="EMBL" id="SLM48155.1"/>
    </source>
</evidence>
<protein>
    <submittedName>
        <fullName evidence="4">Putative Proteasome, beta subunit</fullName>
        <ecNumber evidence="4">3.4.25.1</ecNumber>
    </submittedName>
</protein>
<dbReference type="EMBL" id="LT828648">
    <property type="protein sequence ID" value="SLM48155.1"/>
    <property type="molecule type" value="Genomic_DNA"/>
</dbReference>
<dbReference type="EC" id="3.4.25.1" evidence="4"/>
<dbReference type="InterPro" id="IPR023333">
    <property type="entry name" value="Proteasome_suB-type"/>
</dbReference>
<dbReference type="KEGG" id="nja:NSJP_1983"/>